<feature type="domain" description="DUF3615" evidence="2">
    <location>
        <begin position="136"/>
        <end position="219"/>
    </location>
</feature>
<comment type="caution">
    <text evidence="3">The sequence shown here is derived from an EMBL/GenBank/DDBJ whole genome shotgun (WGS) entry which is preliminary data.</text>
</comment>
<proteinExistence type="predicted"/>
<evidence type="ECO:0000313" key="3">
    <source>
        <dbReference type="EMBL" id="KAF8720735.1"/>
    </source>
</evidence>
<organism evidence="3 4">
    <name type="scientific">Digitaria exilis</name>
    <dbReference type="NCBI Taxonomy" id="1010633"/>
    <lineage>
        <taxon>Eukaryota</taxon>
        <taxon>Viridiplantae</taxon>
        <taxon>Streptophyta</taxon>
        <taxon>Embryophyta</taxon>
        <taxon>Tracheophyta</taxon>
        <taxon>Spermatophyta</taxon>
        <taxon>Magnoliopsida</taxon>
        <taxon>Liliopsida</taxon>
        <taxon>Poales</taxon>
        <taxon>Poaceae</taxon>
        <taxon>PACMAD clade</taxon>
        <taxon>Panicoideae</taxon>
        <taxon>Panicodae</taxon>
        <taxon>Paniceae</taxon>
        <taxon>Anthephorinae</taxon>
        <taxon>Digitaria</taxon>
    </lineage>
</organism>
<dbReference type="EMBL" id="JACEFO010001691">
    <property type="protein sequence ID" value="KAF8720735.1"/>
    <property type="molecule type" value="Genomic_DNA"/>
</dbReference>
<keyword evidence="4" id="KW-1185">Reference proteome</keyword>
<name>A0A835EXI3_9POAL</name>
<sequence>MECKGKSKFFLEHQALLEEGKKGYDPSVHSWRFAQQVPLPEGKWPPLWKYSKTPLDEHEKEERAKQNREEKEQLDEELWRHRRIETELQRRKKQFPPGKAPSDKQLRKEVVREYRLARAQERHVKNVQMAVRIINRRYPDKKYDLREITAKSSIYELGSAYCHYNFTVYSPTDGPEFFFAETDIDPECERQVYQCCKIGSGSHGCCMGCLKEGVALIHPSSDKFIAGHESFDGFCTDSDSDDCY</sequence>
<dbReference type="AlphaFoldDB" id="A0A835EXI3"/>
<gene>
    <name evidence="3" type="ORF">HU200_023640</name>
</gene>
<evidence type="ECO:0000313" key="4">
    <source>
        <dbReference type="Proteomes" id="UP000636709"/>
    </source>
</evidence>
<dbReference type="InterPro" id="IPR022059">
    <property type="entry name" value="DUF3615"/>
</dbReference>
<feature type="region of interest" description="Disordered" evidence="1">
    <location>
        <begin position="55"/>
        <end position="75"/>
    </location>
</feature>
<protein>
    <recommendedName>
        <fullName evidence="2">DUF3615 domain-containing protein</fullName>
    </recommendedName>
</protein>
<reference evidence="3" key="1">
    <citation type="submission" date="2020-07" db="EMBL/GenBank/DDBJ databases">
        <title>Genome sequence and genetic diversity analysis of an under-domesticated orphan crop, white fonio (Digitaria exilis).</title>
        <authorList>
            <person name="Bennetzen J.L."/>
            <person name="Chen S."/>
            <person name="Ma X."/>
            <person name="Wang X."/>
            <person name="Yssel A.E.J."/>
            <person name="Chaluvadi S.R."/>
            <person name="Johnson M."/>
            <person name="Gangashetty P."/>
            <person name="Hamidou F."/>
            <person name="Sanogo M.D."/>
            <person name="Zwaenepoel A."/>
            <person name="Wallace J."/>
            <person name="Van De Peer Y."/>
            <person name="Van Deynze A."/>
        </authorList>
    </citation>
    <scope>NUCLEOTIDE SEQUENCE</scope>
    <source>
        <tissue evidence="3">Leaves</tissue>
    </source>
</reference>
<evidence type="ECO:0000256" key="1">
    <source>
        <dbReference type="SAM" id="MobiDB-lite"/>
    </source>
</evidence>
<accession>A0A835EXI3</accession>
<dbReference type="OrthoDB" id="581604at2759"/>
<dbReference type="PANTHER" id="PTHR33326:SF22">
    <property type="entry name" value="OS10G0372700 PROTEIN"/>
    <property type="match status" value="1"/>
</dbReference>
<dbReference type="PANTHER" id="PTHR33326">
    <property type="entry name" value="OS05G0543800 PROTEIN"/>
    <property type="match status" value="1"/>
</dbReference>
<dbReference type="Proteomes" id="UP000636709">
    <property type="component" value="Unassembled WGS sequence"/>
</dbReference>
<evidence type="ECO:0000259" key="2">
    <source>
        <dbReference type="Pfam" id="PF12274"/>
    </source>
</evidence>
<feature type="compositionally biased region" description="Basic and acidic residues" evidence="1">
    <location>
        <begin position="55"/>
        <end position="71"/>
    </location>
</feature>
<dbReference type="Pfam" id="PF12274">
    <property type="entry name" value="DUF3615"/>
    <property type="match status" value="1"/>
</dbReference>